<dbReference type="eggNOG" id="COG0619">
    <property type="taxonomic scope" value="Bacteria"/>
</dbReference>
<dbReference type="EMBL" id="CP017150">
    <property type="protein sequence ID" value="AOP53299.1"/>
    <property type="molecule type" value="Genomic_DNA"/>
</dbReference>
<dbReference type="Proteomes" id="UP000283000">
    <property type="component" value="Chromosome"/>
</dbReference>
<evidence type="ECO:0000313" key="13">
    <source>
        <dbReference type="EMBL" id="SMX72239.1"/>
    </source>
</evidence>
<dbReference type="EMBL" id="CP025330">
    <property type="protein sequence ID" value="AZT93205.1"/>
    <property type="molecule type" value="Genomic_DNA"/>
</dbReference>
<dbReference type="EMBL" id="CP025334">
    <property type="protein sequence ID" value="AZT97011.1"/>
    <property type="molecule type" value="Genomic_DNA"/>
</dbReference>
<evidence type="ECO:0000256" key="4">
    <source>
        <dbReference type="ARBA" id="ARBA00022989"/>
    </source>
</evidence>
<dbReference type="AlphaFoldDB" id="A0A1D7W2I2"/>
<reference evidence="17" key="2">
    <citation type="submission" date="2016-09" db="EMBL/GenBank/DDBJ databases">
        <title>Complete Genome Sequence of Brevibacterium linens SMQ-1335.</title>
        <authorList>
            <person name="de Melo A.G."/>
            <person name="Labrie S.J."/>
            <person name="Dumaresq J."/>
            <person name="Roberts R.J."/>
            <person name="Tremblay D.M."/>
            <person name="Moineau S."/>
        </authorList>
    </citation>
    <scope>NUCLEOTIDE SEQUENCE [LARGE SCALE GENOMIC DNA]</scope>
    <source>
        <strain evidence="17">SMQ-1335</strain>
    </source>
</reference>
<protein>
    <submittedName>
        <fullName evidence="13">Cobalt transport protein</fullName>
    </submittedName>
    <submittedName>
        <fullName evidence="8">Energy-coupling factor transporter transmembrane protein EcfT</fullName>
    </submittedName>
    <submittedName>
        <fullName evidence="7">Transmembrane component of energizing module of queuosine-regulated ECF transporter</fullName>
    </submittedName>
</protein>
<evidence type="ECO:0000313" key="16">
    <source>
        <dbReference type="EMBL" id="TGD39539.1"/>
    </source>
</evidence>
<reference evidence="24 25" key="6">
    <citation type="submission" date="2017-12" db="EMBL/GenBank/DDBJ databases">
        <authorList>
            <person name="Levesque S."/>
        </authorList>
    </citation>
    <scope>NUCLEOTIDE SEQUENCE [LARGE SCALE GENOMIC DNA]</scope>
    <source>
        <strain evidence="8 25">SMQ-1417</strain>
        <strain evidence="9 24">SMQ-1420</strain>
    </source>
</reference>
<dbReference type="Proteomes" id="UP000234525">
    <property type="component" value="Unassembled WGS sequence"/>
</dbReference>
<evidence type="ECO:0000256" key="3">
    <source>
        <dbReference type="ARBA" id="ARBA00022692"/>
    </source>
</evidence>
<dbReference type="Proteomes" id="UP000218377">
    <property type="component" value="Unassembled WGS sequence"/>
</dbReference>
<dbReference type="PATRIC" id="fig|1703.10.peg.1632"/>
<organism evidence="7 17">
    <name type="scientific">Brevibacterium aurantiacum</name>
    <dbReference type="NCBI Taxonomy" id="273384"/>
    <lineage>
        <taxon>Bacteria</taxon>
        <taxon>Bacillati</taxon>
        <taxon>Actinomycetota</taxon>
        <taxon>Actinomycetes</taxon>
        <taxon>Micrococcales</taxon>
        <taxon>Brevibacteriaceae</taxon>
        <taxon>Brevibacterium</taxon>
    </lineage>
</organism>
<evidence type="ECO:0000313" key="19">
    <source>
        <dbReference type="Proteomes" id="UP000217881"/>
    </source>
</evidence>
<dbReference type="Proteomes" id="UP000234327">
    <property type="component" value="Unassembled WGS sequence"/>
</dbReference>
<dbReference type="EMBL" id="FXZB01000011">
    <property type="protein sequence ID" value="SMX80692.1"/>
    <property type="molecule type" value="Genomic_DNA"/>
</dbReference>
<dbReference type="Pfam" id="PF02361">
    <property type="entry name" value="CbiQ"/>
    <property type="match status" value="1"/>
</dbReference>
<feature type="transmembrane region" description="Helical" evidence="6">
    <location>
        <begin position="22"/>
        <end position="51"/>
    </location>
</feature>
<proteinExistence type="predicted"/>
<evidence type="ECO:0000313" key="10">
    <source>
        <dbReference type="EMBL" id="PCC19667.1"/>
    </source>
</evidence>
<dbReference type="KEGG" id="blin:BLSMQ_1589"/>
<evidence type="ECO:0000313" key="25">
    <source>
        <dbReference type="Proteomes" id="UP000283000"/>
    </source>
</evidence>
<dbReference type="Proteomes" id="UP000094793">
    <property type="component" value="Chromosome"/>
</dbReference>
<reference evidence="24 25" key="8">
    <citation type="submission" date="2019-01" db="EMBL/GenBank/DDBJ databases">
        <title>Comparative genomic analysis of Brevibacterium aurantiacum sheds light on its evolution and its adaptation to smear-ripened cheeses.</title>
        <authorList>
            <person name="Moineau S."/>
        </authorList>
    </citation>
    <scope>NUCLEOTIDE SEQUENCE [LARGE SCALE GENOMIC DNA]</scope>
    <source>
        <strain evidence="8 25">SMQ-1417</strain>
        <strain evidence="9 24">SMQ-1420</strain>
    </source>
</reference>
<reference evidence="16 26" key="7">
    <citation type="submission" date="2018-10" db="EMBL/GenBank/DDBJ databases">
        <title>Brevibacterium genomes from Austrain hard cheese rinds.</title>
        <authorList>
            <person name="Anast J.M."/>
            <person name="Dzieciol M."/>
            <person name="Schultz D.L."/>
            <person name="Mann E."/>
            <person name="Wagner M."/>
            <person name="Schmitz-Esser S."/>
        </authorList>
    </citation>
    <scope>NUCLEOTIDE SEQUENCE [LARGE SCALE GENOMIC DNA]</scope>
    <source>
        <strain evidence="16 26">L261</strain>
    </source>
</reference>
<evidence type="ECO:0000256" key="2">
    <source>
        <dbReference type="ARBA" id="ARBA00022475"/>
    </source>
</evidence>
<keyword evidence="4 6" id="KW-1133">Transmembrane helix</keyword>
<feature type="transmembrane region" description="Helical" evidence="6">
    <location>
        <begin position="63"/>
        <end position="86"/>
    </location>
</feature>
<dbReference type="GO" id="GO:0005886">
    <property type="term" value="C:plasma membrane"/>
    <property type="evidence" value="ECO:0007669"/>
    <property type="project" value="UniProtKB-ARBA"/>
</dbReference>
<reference evidence="21 23" key="5">
    <citation type="submission" date="2017-03" db="EMBL/GenBank/DDBJ databases">
        <authorList>
            <person name="Monnet C."/>
        </authorList>
    </citation>
    <scope>NUCLEOTIDE SEQUENCE [LARGE SCALE GENOMIC DNA]</scope>
    <source>
        <strain evidence="23">ATCC 9175</strain>
        <strain evidence="21">CNRZ 920</strain>
    </source>
</reference>
<evidence type="ECO:0000256" key="1">
    <source>
        <dbReference type="ARBA" id="ARBA00004141"/>
    </source>
</evidence>
<reference evidence="7" key="1">
    <citation type="submission" date="2016-09" db="EMBL/GenBank/DDBJ databases">
        <title>Complete Genome Sequence of Brevibacterium aurantiacum SMQ-1335.</title>
        <authorList>
            <person name="de Melo A.G."/>
            <person name="Labrie S.J."/>
            <person name="Dumaresq J."/>
            <person name="Roberts R.J."/>
            <person name="Tremblay D.M."/>
            <person name="Moineau S."/>
        </authorList>
    </citation>
    <scope>NUCLEOTIDE SEQUENCE</scope>
    <source>
        <strain evidence="7">SMQ-1335</strain>
    </source>
</reference>
<evidence type="ECO:0000313" key="17">
    <source>
        <dbReference type="Proteomes" id="UP000094793"/>
    </source>
</evidence>
<sequence>MPATVLHREQQATRRWHPATEIIVLACALLLVFGIPSPVVPITIIGATLITATVSPTVRLRSWVIGVGVVCLPTLLVLCVVQGLFYPGAEVIVLWQLGPARLTVEGLAIAVQIWLRVAALVSLCALFGLGADSARLFDGLRALRLPTSVAYICASTIGLVPLIRARTQQIVEARASHGWDVSSWRVRTTLLPGIVTGLFTSVLIEVEQRHEVLEQRGLTESTAATSLQDHSDGPDQWLLRRGVPIITVVLVVCSVAGVLPLPTADQLIGGV</sequence>
<evidence type="ECO:0000313" key="26">
    <source>
        <dbReference type="Proteomes" id="UP000297736"/>
    </source>
</evidence>
<dbReference type="Proteomes" id="UP000217564">
    <property type="component" value="Unassembled WGS sequence"/>
</dbReference>
<dbReference type="Proteomes" id="UP000282731">
    <property type="component" value="Chromosome"/>
</dbReference>
<dbReference type="Proteomes" id="UP000217881">
    <property type="component" value="Unassembled WGS sequence"/>
</dbReference>
<evidence type="ECO:0000313" key="14">
    <source>
        <dbReference type="EMBL" id="SMX80692.1"/>
    </source>
</evidence>
<evidence type="ECO:0000313" key="23">
    <source>
        <dbReference type="Proteomes" id="UP000234525"/>
    </source>
</evidence>
<reference evidence="13 22" key="4">
    <citation type="submission" date="2017-03" db="EMBL/GenBank/DDBJ databases">
        <authorList>
            <person name="Afonso C.L."/>
            <person name="Miller P.J."/>
            <person name="Scott M.A."/>
            <person name="Spackman E."/>
            <person name="Goraichik I."/>
            <person name="Dimitrov K.M."/>
            <person name="Suarez D.L."/>
            <person name="Swayne D.E."/>
        </authorList>
    </citation>
    <scope>NUCLEOTIDE SEQUENCE [LARGE SCALE GENOMIC DNA]</scope>
    <source>
        <strain evidence="15">6</strain>
        <strain evidence="22">6(3)</strain>
        <strain evidence="14">ATCC 9175</strain>
        <strain evidence="13">CNRZ 920</strain>
    </source>
</reference>
<keyword evidence="5 6" id="KW-0472">Membrane</keyword>
<feature type="transmembrane region" description="Helical" evidence="6">
    <location>
        <begin position="143"/>
        <end position="164"/>
    </location>
</feature>
<evidence type="ECO:0000313" key="21">
    <source>
        <dbReference type="Proteomes" id="UP000234289"/>
    </source>
</evidence>
<accession>A0A2H1IAI7</accession>
<dbReference type="InterPro" id="IPR051611">
    <property type="entry name" value="ECF_transporter_component"/>
</dbReference>
<evidence type="ECO:0000313" key="11">
    <source>
        <dbReference type="EMBL" id="PCC45403.1"/>
    </source>
</evidence>
<dbReference type="EMBL" id="NRGP01000027">
    <property type="protein sequence ID" value="PCC45403.1"/>
    <property type="molecule type" value="Genomic_DNA"/>
</dbReference>
<dbReference type="EMBL" id="FXYZ01000008">
    <property type="protein sequence ID" value="SMX86655.1"/>
    <property type="molecule type" value="Genomic_DNA"/>
</dbReference>
<evidence type="ECO:0000313" key="9">
    <source>
        <dbReference type="EMBL" id="AZT97011.1"/>
    </source>
</evidence>
<dbReference type="PANTHER" id="PTHR34857">
    <property type="entry name" value="SLL0384 PROTEIN"/>
    <property type="match status" value="1"/>
</dbReference>
<reference evidence="18 19" key="3">
    <citation type="journal article" date="2017" name="Elife">
        <title>Extensive horizontal gene transfer in cheese-associated bacteria.</title>
        <authorList>
            <person name="Bonham K.S."/>
            <person name="Wolfe B.E."/>
            <person name="Dutton R.J."/>
        </authorList>
    </citation>
    <scope>NUCLEOTIDE SEQUENCE [LARGE SCALE GENOMIC DNA]</scope>
    <source>
        <strain evidence="12 19">738_8</strain>
        <strain evidence="11 18">947_7</strain>
        <strain evidence="10 20">JB5</strain>
    </source>
</reference>
<evidence type="ECO:0000313" key="7">
    <source>
        <dbReference type="EMBL" id="AOP53299.1"/>
    </source>
</evidence>
<dbReference type="CDD" id="cd16914">
    <property type="entry name" value="EcfT"/>
    <property type="match status" value="1"/>
</dbReference>
<accession>A0A2A3X862</accession>
<feature type="transmembrane region" description="Helical" evidence="6">
    <location>
        <begin position="243"/>
        <end position="261"/>
    </location>
</feature>
<evidence type="ECO:0000313" key="24">
    <source>
        <dbReference type="Proteomes" id="UP000282731"/>
    </source>
</evidence>
<keyword evidence="2" id="KW-1003">Cell membrane</keyword>
<dbReference type="PANTHER" id="PTHR34857:SF2">
    <property type="entry name" value="SLL0384 PROTEIN"/>
    <property type="match status" value="1"/>
</dbReference>
<name>A0A1D7W2I2_BREAU</name>
<gene>
    <name evidence="14" type="ORF">BAUR9175_01869</name>
    <name evidence="13" type="ORF">BAUR920_00850</name>
    <name evidence="15" type="ORF">BAURA63_02256</name>
    <name evidence="7" type="ORF">BLSMQ_1589</name>
    <name evidence="12" type="ORF">CIK59_14390</name>
    <name evidence="11" type="ORF">CIK64_16310</name>
    <name evidence="10" type="ORF">CIK79_16020</name>
    <name evidence="8" type="ORF">CXR23_08645</name>
    <name evidence="9" type="ORF">CXR27_08335</name>
    <name evidence="16" type="ORF">EB834_07335</name>
</gene>
<evidence type="ECO:0000313" key="8">
    <source>
        <dbReference type="EMBL" id="AZT93205.1"/>
    </source>
</evidence>
<dbReference type="OrthoDB" id="4963628at2"/>
<evidence type="ECO:0000256" key="5">
    <source>
        <dbReference type="ARBA" id="ARBA00023136"/>
    </source>
</evidence>
<keyword evidence="23" id="KW-1185">Reference proteome</keyword>
<dbReference type="Proteomes" id="UP000234289">
    <property type="component" value="Unassembled WGS sequence"/>
</dbReference>
<dbReference type="EMBL" id="NRGX01000001">
    <property type="protein sequence ID" value="PCC19667.1"/>
    <property type="molecule type" value="Genomic_DNA"/>
</dbReference>
<evidence type="ECO:0000313" key="15">
    <source>
        <dbReference type="EMBL" id="SMX86655.1"/>
    </source>
</evidence>
<dbReference type="EMBL" id="FXZG01000003">
    <property type="protein sequence ID" value="SMX72239.1"/>
    <property type="molecule type" value="Genomic_DNA"/>
</dbReference>
<evidence type="ECO:0000256" key="6">
    <source>
        <dbReference type="SAM" id="Phobius"/>
    </source>
</evidence>
<evidence type="ECO:0000313" key="22">
    <source>
        <dbReference type="Proteomes" id="UP000234327"/>
    </source>
</evidence>
<evidence type="ECO:0000313" key="12">
    <source>
        <dbReference type="EMBL" id="PCC52789.1"/>
    </source>
</evidence>
<dbReference type="RefSeq" id="WP_069599947.1">
    <property type="nucleotide sequence ID" value="NZ_BJME01000024.1"/>
</dbReference>
<dbReference type="EMBL" id="RHFF01000005">
    <property type="protein sequence ID" value="TGD39539.1"/>
    <property type="molecule type" value="Genomic_DNA"/>
</dbReference>
<keyword evidence="3 6" id="KW-0812">Transmembrane</keyword>
<dbReference type="InterPro" id="IPR003339">
    <property type="entry name" value="ABC/ECF_trnsptr_transmembrane"/>
</dbReference>
<feature type="transmembrane region" description="Helical" evidence="6">
    <location>
        <begin position="106"/>
        <end position="131"/>
    </location>
</feature>
<dbReference type="Proteomes" id="UP000297736">
    <property type="component" value="Unassembled WGS sequence"/>
</dbReference>
<accession>A0A1D7W2I2</accession>
<evidence type="ECO:0000313" key="20">
    <source>
        <dbReference type="Proteomes" id="UP000218377"/>
    </source>
</evidence>
<dbReference type="EMBL" id="NRHA01000016">
    <property type="protein sequence ID" value="PCC52789.1"/>
    <property type="molecule type" value="Genomic_DNA"/>
</dbReference>
<evidence type="ECO:0000313" key="18">
    <source>
        <dbReference type="Proteomes" id="UP000217564"/>
    </source>
</evidence>
<comment type="subcellular location">
    <subcellularLocation>
        <location evidence="1">Membrane</location>
        <topology evidence="1">Multi-pass membrane protein</topology>
    </subcellularLocation>
</comment>